<dbReference type="OrthoDB" id="2377073at2"/>
<dbReference type="Proteomes" id="UP000184016">
    <property type="component" value="Unassembled WGS sequence"/>
</dbReference>
<dbReference type="EMBL" id="FRAF01000002">
    <property type="protein sequence ID" value="SHJ65839.1"/>
    <property type="molecule type" value="Genomic_DNA"/>
</dbReference>
<gene>
    <name evidence="2" type="ORF">SAMN05443507_10291</name>
</gene>
<proteinExistence type="predicted"/>
<dbReference type="RefSeq" id="WP_072872847.1">
    <property type="nucleotide sequence ID" value="NZ_FRAF01000002.1"/>
</dbReference>
<organism evidence="2 3">
    <name type="scientific">Alicyclobacillus tolerans</name>
    <dbReference type="NCBI Taxonomy" id="90970"/>
    <lineage>
        <taxon>Bacteria</taxon>
        <taxon>Bacillati</taxon>
        <taxon>Bacillota</taxon>
        <taxon>Bacilli</taxon>
        <taxon>Bacillales</taxon>
        <taxon>Alicyclobacillaceae</taxon>
        <taxon>Alicyclobacillus</taxon>
    </lineage>
</organism>
<dbReference type="AlphaFoldDB" id="A0A1M6L452"/>
<dbReference type="STRING" id="1830138.SAMN05443507_10291"/>
<accession>A0A1M6L452</accession>
<feature type="region of interest" description="Disordered" evidence="1">
    <location>
        <begin position="69"/>
        <end position="99"/>
    </location>
</feature>
<evidence type="ECO:0000313" key="3">
    <source>
        <dbReference type="Proteomes" id="UP000184016"/>
    </source>
</evidence>
<reference evidence="3" key="1">
    <citation type="submission" date="2016-11" db="EMBL/GenBank/DDBJ databases">
        <authorList>
            <person name="Varghese N."/>
            <person name="Submissions S."/>
        </authorList>
    </citation>
    <scope>NUCLEOTIDE SEQUENCE [LARGE SCALE GENOMIC DNA]</scope>
    <source>
        <strain evidence="3">USBA-503</strain>
    </source>
</reference>
<name>A0A1M6L452_9BACL</name>
<evidence type="ECO:0000256" key="1">
    <source>
        <dbReference type="SAM" id="MobiDB-lite"/>
    </source>
</evidence>
<protein>
    <submittedName>
        <fullName evidence="2">Uncharacterized protein</fullName>
    </submittedName>
</protein>
<keyword evidence="3" id="KW-1185">Reference proteome</keyword>
<evidence type="ECO:0000313" key="2">
    <source>
        <dbReference type="EMBL" id="SHJ65839.1"/>
    </source>
</evidence>
<sequence length="99" mass="11279">MTTRFSMAELAEMLHENIEHVRIAVDSLAAAGQLTGESFQFGHRNWRIAPSDVKNIAHWLVENREHLSQHSLAEKQSGRGQRRVVRKVISAPNKSHQKD</sequence>